<dbReference type="InterPro" id="IPR015017">
    <property type="entry name" value="DUF1904"/>
</dbReference>
<dbReference type="Gene3D" id="3.30.429.10">
    <property type="entry name" value="Macrophage Migration Inhibitory Factor"/>
    <property type="match status" value="1"/>
</dbReference>
<dbReference type="SUPFAM" id="SSF55331">
    <property type="entry name" value="Tautomerase/MIF"/>
    <property type="match status" value="1"/>
</dbReference>
<reference evidence="2 3" key="1">
    <citation type="submission" date="2016-10" db="EMBL/GenBank/DDBJ databases">
        <authorList>
            <person name="de Groot N.N."/>
        </authorList>
    </citation>
    <scope>NUCLEOTIDE SEQUENCE [LARGE SCALE GENOMIC DNA]</scope>
    <source>
        <strain evidence="2 3">NLAE-zl-G419</strain>
    </source>
</reference>
<dbReference type="EMBL" id="FOOE01000002">
    <property type="protein sequence ID" value="SFF54600.1"/>
    <property type="molecule type" value="Genomic_DNA"/>
</dbReference>
<accession>A0A1I2JKV5</accession>
<gene>
    <name evidence="1" type="ORF">DBY38_13435</name>
    <name evidence="2" type="ORF">SAMN04487885_102127</name>
</gene>
<organism evidence="2 3">
    <name type="scientific">Clostridium cadaveris</name>
    <dbReference type="NCBI Taxonomy" id="1529"/>
    <lineage>
        <taxon>Bacteria</taxon>
        <taxon>Bacillati</taxon>
        <taxon>Bacillota</taxon>
        <taxon>Clostridia</taxon>
        <taxon>Eubacteriales</taxon>
        <taxon>Clostridiaceae</taxon>
        <taxon>Clostridium</taxon>
    </lineage>
</organism>
<reference evidence="1 4" key="2">
    <citation type="submission" date="2018-03" db="EMBL/GenBank/DDBJ databases">
        <title>The uncultured portion of the human microbiome is neutrally assembled.</title>
        <authorList>
            <person name="Jeraldo P."/>
            <person name="Boardman L."/>
            <person name="White B.A."/>
            <person name="Nelson H."/>
            <person name="Goldenfeld N."/>
            <person name="Chia N."/>
        </authorList>
    </citation>
    <scope>NUCLEOTIDE SEQUENCE [LARGE SCALE GENOMIC DNA]</scope>
    <source>
        <strain evidence="1">CIM:MAG 903</strain>
    </source>
</reference>
<dbReference type="Pfam" id="PF08921">
    <property type="entry name" value="DUF1904"/>
    <property type="match status" value="1"/>
</dbReference>
<evidence type="ECO:0000313" key="2">
    <source>
        <dbReference type="EMBL" id="SFF54600.1"/>
    </source>
</evidence>
<sequence>MPQLKFRGIKEDSILTLSTPLVDRLQEVLACPRDYFTIEVMNSTFVSQGKITDGYPLVEVAWFDRGQETQDKVAKIITEELKNVGYAPSDIFFTILKESAYYEDGKHF</sequence>
<evidence type="ECO:0000313" key="4">
    <source>
        <dbReference type="Proteomes" id="UP000246114"/>
    </source>
</evidence>
<dbReference type="InterPro" id="IPR014347">
    <property type="entry name" value="Tautomerase/MIF_sf"/>
</dbReference>
<dbReference type="STRING" id="1529.SAMN04487885_102127"/>
<evidence type="ECO:0000313" key="3">
    <source>
        <dbReference type="Proteomes" id="UP000182135"/>
    </source>
</evidence>
<protein>
    <submittedName>
        <fullName evidence="1">DUF1904 domain-containing protein</fullName>
    </submittedName>
</protein>
<dbReference type="RefSeq" id="WP_027637868.1">
    <property type="nucleotide sequence ID" value="NZ_CP076620.1"/>
</dbReference>
<dbReference type="OrthoDB" id="5587545at2"/>
<dbReference type="AlphaFoldDB" id="A0A1I2JKV5"/>
<dbReference type="EMBL" id="QAMZ01000053">
    <property type="protein sequence ID" value="PWL51936.1"/>
    <property type="molecule type" value="Genomic_DNA"/>
</dbReference>
<keyword evidence="3" id="KW-1185">Reference proteome</keyword>
<dbReference type="GeneID" id="90544320"/>
<name>A0A1I2JKV5_9CLOT</name>
<dbReference type="Proteomes" id="UP000182135">
    <property type="component" value="Unassembled WGS sequence"/>
</dbReference>
<dbReference type="eggNOG" id="COG1942">
    <property type="taxonomic scope" value="Bacteria"/>
</dbReference>
<proteinExistence type="predicted"/>
<evidence type="ECO:0000313" key="1">
    <source>
        <dbReference type="EMBL" id="PWL51936.1"/>
    </source>
</evidence>
<dbReference type="Proteomes" id="UP000246114">
    <property type="component" value="Unassembled WGS sequence"/>
</dbReference>